<evidence type="ECO:0000256" key="1">
    <source>
        <dbReference type="SAM" id="Phobius"/>
    </source>
</evidence>
<keyword evidence="3" id="KW-1185">Reference proteome</keyword>
<dbReference type="EMBL" id="CAQJ01000001">
    <property type="protein sequence ID" value="CCQ89185.1"/>
    <property type="molecule type" value="Genomic_DNA"/>
</dbReference>
<protein>
    <submittedName>
        <fullName evidence="2">Uncharacterized protein</fullName>
    </submittedName>
</protein>
<dbReference type="HOGENOM" id="CLU_2465875_0_0_0"/>
<sequence>MDGIITEQSIMGAVIMLLGIGLLNLCNRIEHKEYMARTDPREKWGFLDGQKKDEMKKRSIRGTLMALAGAGFSLWGFVILVIHFSSLE</sequence>
<keyword evidence="1" id="KW-0472">Membrane</keyword>
<organism evidence="2 3">
    <name type="scientific">Nitrospina gracilis (strain 3/211)</name>
    <dbReference type="NCBI Taxonomy" id="1266370"/>
    <lineage>
        <taxon>Bacteria</taxon>
        <taxon>Pseudomonadati</taxon>
        <taxon>Nitrospinota/Tectimicrobiota group</taxon>
        <taxon>Nitrospinota</taxon>
        <taxon>Nitrospinia</taxon>
        <taxon>Nitrospinales</taxon>
        <taxon>Nitrospinaceae</taxon>
        <taxon>Nitrospina</taxon>
    </lineage>
</organism>
<accession>M1YFI3</accession>
<name>M1YFI3_NITG3</name>
<evidence type="ECO:0000313" key="2">
    <source>
        <dbReference type="EMBL" id="CCQ89185.1"/>
    </source>
</evidence>
<dbReference type="RefSeq" id="WP_005005332.1">
    <property type="nucleotide sequence ID" value="NZ_HG422173.1"/>
</dbReference>
<evidence type="ECO:0000313" key="3">
    <source>
        <dbReference type="Proteomes" id="UP000011704"/>
    </source>
</evidence>
<dbReference type="AlphaFoldDB" id="M1YFI3"/>
<dbReference type="STRING" id="1266370.NITGR_10042"/>
<reference evidence="2 3" key="1">
    <citation type="journal article" date="2013" name="Front. Microbiol.">
        <title>The genome of Nitrospina gracilis illuminates the metabolism and evolution of the major marine nitrite oxidizer.</title>
        <authorList>
            <person name="Luecker S."/>
            <person name="Nowka B."/>
            <person name="Rattei T."/>
            <person name="Spieck E."/>
            <person name="and Daims H."/>
        </authorList>
    </citation>
    <scope>NUCLEOTIDE SEQUENCE [LARGE SCALE GENOMIC DNA]</scope>
    <source>
        <strain evidence="2 3">3/211</strain>
    </source>
</reference>
<keyword evidence="1" id="KW-0812">Transmembrane</keyword>
<keyword evidence="1" id="KW-1133">Transmembrane helix</keyword>
<dbReference type="InParanoid" id="M1YFI3"/>
<gene>
    <name evidence="2" type="ORF">NITGR_10042</name>
</gene>
<dbReference type="Proteomes" id="UP000011704">
    <property type="component" value="Unassembled WGS sequence"/>
</dbReference>
<feature type="transmembrane region" description="Helical" evidence="1">
    <location>
        <begin position="64"/>
        <end position="85"/>
    </location>
</feature>
<comment type="caution">
    <text evidence="2">The sequence shown here is derived from an EMBL/GenBank/DDBJ whole genome shotgun (WGS) entry which is preliminary data.</text>
</comment>
<feature type="transmembrane region" description="Helical" evidence="1">
    <location>
        <begin position="6"/>
        <end position="26"/>
    </location>
</feature>
<proteinExistence type="predicted"/>